<feature type="domain" description="Beta-lactamase-related" evidence="2">
    <location>
        <begin position="79"/>
        <end position="402"/>
    </location>
</feature>
<dbReference type="InterPro" id="IPR050491">
    <property type="entry name" value="AmpC-like"/>
</dbReference>
<evidence type="ECO:0000259" key="2">
    <source>
        <dbReference type="Pfam" id="PF00144"/>
    </source>
</evidence>
<dbReference type="RefSeq" id="WP_083106438.1">
    <property type="nucleotide sequence ID" value="NZ_CP020569.1"/>
</dbReference>
<dbReference type="InterPro" id="IPR012338">
    <property type="entry name" value="Beta-lactam/transpept-like"/>
</dbReference>
<dbReference type="AlphaFoldDB" id="A0A1V0TTY4"/>
<keyword evidence="4" id="KW-0378">Hydrolase</keyword>
<feature type="compositionally biased region" description="Low complexity" evidence="1">
    <location>
        <begin position="43"/>
        <end position="54"/>
    </location>
</feature>
<keyword evidence="5" id="KW-1185">Reference proteome</keyword>
<dbReference type="STRING" id="553510.B1H19_21595"/>
<organism evidence="4 5">
    <name type="scientific">Streptomyces gilvosporeus</name>
    <dbReference type="NCBI Taxonomy" id="553510"/>
    <lineage>
        <taxon>Bacteria</taxon>
        <taxon>Bacillati</taxon>
        <taxon>Actinomycetota</taxon>
        <taxon>Actinomycetes</taxon>
        <taxon>Kitasatosporales</taxon>
        <taxon>Streptomycetaceae</taxon>
        <taxon>Streptomyces</taxon>
    </lineage>
</organism>
<reference evidence="4 5" key="1">
    <citation type="submission" date="2017-04" db="EMBL/GenBank/DDBJ databases">
        <title>Complete Genome Sequence of Streptomyces gilvosporeus F607, a Capable Producer of Natamycin.</title>
        <authorList>
            <person name="Zong G."/>
            <person name="Zhong C."/>
            <person name="Fu J."/>
            <person name="Qin R."/>
            <person name="Cao G."/>
        </authorList>
    </citation>
    <scope>NUCLEOTIDE SEQUENCE [LARGE SCALE GENOMIC DNA]</scope>
    <source>
        <strain evidence="4 5">F607</strain>
    </source>
</reference>
<feature type="compositionally biased region" description="Low complexity" evidence="1">
    <location>
        <begin position="21"/>
        <end position="32"/>
    </location>
</feature>
<protein>
    <submittedName>
        <fullName evidence="4">Serine hydrolase</fullName>
    </submittedName>
</protein>
<evidence type="ECO:0000313" key="5">
    <source>
        <dbReference type="Proteomes" id="UP000192726"/>
    </source>
</evidence>
<proteinExistence type="predicted"/>
<dbReference type="KEGG" id="sgv:B1H19_21595"/>
<evidence type="ECO:0000259" key="3">
    <source>
        <dbReference type="Pfam" id="PF24491"/>
    </source>
</evidence>
<dbReference type="GO" id="GO:0016787">
    <property type="term" value="F:hydrolase activity"/>
    <property type="evidence" value="ECO:0007669"/>
    <property type="project" value="UniProtKB-KW"/>
</dbReference>
<dbReference type="Pfam" id="PF24491">
    <property type="entry name" value="DUF7586"/>
    <property type="match status" value="1"/>
</dbReference>
<gene>
    <name evidence="4" type="ORF">B1H19_21595</name>
</gene>
<sequence length="527" mass="56174">MTTAASAQSPAEEPKVHDTVAQGPAAQGSAAQETEALPEPRAGEPGPVAGAAGTVDTGEAYTELLPETRRALLRRLAVGQAEGRAPSMMGAVVRGGRTVWTGARTSVPGEVPHGEVQYRIGSLTKTFVAVMVLRLRDEGLLELEDRIGTHLEGTPVPHATVAQLLAHSSGLAAEPRGPWWERTAGELRPEPADLFGDRPQCLPVGRRHHYSNPGYALLGALVERLRDGEPWGELLRREVLEPLGMARTTLHPQMPHAGGWAVHPWADALLPEPAEDTGLMGPAGQLWSTLEDLCRWAAFLLRGDERVLSAATLAEMRAPAVPPEGPEWEAGYGLGLQLVRTPPRRAANGEDASGGRRLAGHTGSMPGFLAALWMDTEADVAGIALANCTSGPAVGAIAADLLEIVADREPRIPEPWRPLAGPLDEDLLALTGPWYWGARPFVLRLTEERGLELTPLSGAGRGSRFRPETDGSWTGLDGYYAGETLRVVHEEDGSVSHLDLGTFVFTRGPYEPTGPVPGGVDAEGWRV</sequence>
<feature type="region of interest" description="Disordered" evidence="1">
    <location>
        <begin position="1"/>
        <end position="54"/>
    </location>
</feature>
<dbReference type="InterPro" id="IPR056008">
    <property type="entry name" value="DUF7586"/>
</dbReference>
<accession>A0A1V0TTY4</accession>
<dbReference type="Gene3D" id="3.40.710.10">
    <property type="entry name" value="DD-peptidase/beta-lactamase superfamily"/>
    <property type="match status" value="1"/>
</dbReference>
<feature type="domain" description="DUF7586" evidence="3">
    <location>
        <begin position="424"/>
        <end position="507"/>
    </location>
</feature>
<dbReference type="PANTHER" id="PTHR46825">
    <property type="entry name" value="D-ALANYL-D-ALANINE-CARBOXYPEPTIDASE/ENDOPEPTIDASE AMPH"/>
    <property type="match status" value="1"/>
</dbReference>
<dbReference type="InterPro" id="IPR001466">
    <property type="entry name" value="Beta-lactam-related"/>
</dbReference>
<evidence type="ECO:0000256" key="1">
    <source>
        <dbReference type="SAM" id="MobiDB-lite"/>
    </source>
</evidence>
<dbReference type="PANTHER" id="PTHR46825:SF7">
    <property type="entry name" value="D-ALANYL-D-ALANINE CARBOXYPEPTIDASE"/>
    <property type="match status" value="1"/>
</dbReference>
<evidence type="ECO:0000313" key="4">
    <source>
        <dbReference type="EMBL" id="ARF56425.1"/>
    </source>
</evidence>
<dbReference type="Proteomes" id="UP000192726">
    <property type="component" value="Chromosome"/>
</dbReference>
<dbReference type="SUPFAM" id="SSF56601">
    <property type="entry name" value="beta-lactamase/transpeptidase-like"/>
    <property type="match status" value="1"/>
</dbReference>
<name>A0A1V0TTY4_9ACTN</name>
<dbReference type="Pfam" id="PF00144">
    <property type="entry name" value="Beta-lactamase"/>
    <property type="match status" value="1"/>
</dbReference>
<dbReference type="EMBL" id="CP020569">
    <property type="protein sequence ID" value="ARF56425.1"/>
    <property type="molecule type" value="Genomic_DNA"/>
</dbReference>
<dbReference type="OrthoDB" id="3863176at2"/>